<evidence type="ECO:0000256" key="1">
    <source>
        <dbReference type="ARBA" id="ARBA00004613"/>
    </source>
</evidence>
<dbReference type="PANTHER" id="PTHR39957">
    <property type="entry name" value="AT09846P1-RELATED"/>
    <property type="match status" value="1"/>
</dbReference>
<dbReference type="VEuPathDB" id="VectorBase:GMOY007078"/>
<dbReference type="PANTHER" id="PTHR39957:SF2">
    <property type="entry name" value="GEO11553P1"/>
    <property type="match status" value="1"/>
</dbReference>
<keyword evidence="2" id="KW-0964">Secreted</keyword>
<dbReference type="Pfam" id="PF15430">
    <property type="entry name" value="SVWC"/>
    <property type="match status" value="1"/>
</dbReference>
<protein>
    <recommendedName>
        <fullName evidence="3">Single domain-containing protein</fullName>
    </recommendedName>
</protein>
<organism evidence="4 5">
    <name type="scientific">Glossina morsitans morsitans</name>
    <name type="common">Savannah tsetse fly</name>
    <dbReference type="NCBI Taxonomy" id="37546"/>
    <lineage>
        <taxon>Eukaryota</taxon>
        <taxon>Metazoa</taxon>
        <taxon>Ecdysozoa</taxon>
        <taxon>Arthropoda</taxon>
        <taxon>Hexapoda</taxon>
        <taxon>Insecta</taxon>
        <taxon>Pterygota</taxon>
        <taxon>Neoptera</taxon>
        <taxon>Endopterygota</taxon>
        <taxon>Diptera</taxon>
        <taxon>Brachycera</taxon>
        <taxon>Muscomorpha</taxon>
        <taxon>Hippoboscoidea</taxon>
        <taxon>Glossinidae</taxon>
        <taxon>Glossina</taxon>
    </lineage>
</organism>
<dbReference type="Proteomes" id="UP000092444">
    <property type="component" value="Unassembled WGS sequence"/>
</dbReference>
<dbReference type="EMBL" id="CCAG010000051">
    <property type="status" value="NOT_ANNOTATED_CDS"/>
    <property type="molecule type" value="Genomic_DNA"/>
</dbReference>
<feature type="domain" description="Single" evidence="3">
    <location>
        <begin position="28"/>
        <end position="99"/>
    </location>
</feature>
<evidence type="ECO:0000313" key="5">
    <source>
        <dbReference type="Proteomes" id="UP000092444"/>
    </source>
</evidence>
<proteinExistence type="predicted"/>
<dbReference type="InterPro" id="IPR029277">
    <property type="entry name" value="SVWC_dom"/>
</dbReference>
<name>A0A1B0G1C9_GLOMM</name>
<evidence type="ECO:0000259" key="3">
    <source>
        <dbReference type="SMART" id="SM01318"/>
    </source>
</evidence>
<dbReference type="EnsemblMetazoa" id="GMOY007078-RA">
    <property type="protein sequence ID" value="GMOY007078-PA"/>
    <property type="gene ID" value="GMOY007078"/>
</dbReference>
<accession>A0A1B0G1C9</accession>
<sequence>MCANRAIGIRADLRYRGNAVHPDYPGQCYYEDLQQPIPVSQSFKPINRDGRCESIYCRNDFVLEIGICPRHNMQETDECSIVSDLTKAYPDCCPKAMLEGGGAATTEPVCSYVNSQGERVFLKYFPLSKKGEDYVDFDSSGKCLKRAVCNEKYETKVENCAEYTVNCENKSHYKGVFPACCTKC</sequence>
<keyword evidence="5" id="KW-1185">Reference proteome</keyword>
<comment type="subcellular location">
    <subcellularLocation>
        <location evidence="1">Secreted</location>
    </subcellularLocation>
</comment>
<dbReference type="GO" id="GO:0005576">
    <property type="term" value="C:extracellular region"/>
    <property type="evidence" value="ECO:0007669"/>
    <property type="project" value="UniProtKB-SubCell"/>
</dbReference>
<evidence type="ECO:0000313" key="4">
    <source>
        <dbReference type="EnsemblMetazoa" id="GMOY007078-PA"/>
    </source>
</evidence>
<reference evidence="4" key="1">
    <citation type="submission" date="2020-05" db="UniProtKB">
        <authorList>
            <consortium name="EnsemblMetazoa"/>
        </authorList>
    </citation>
    <scope>IDENTIFICATION</scope>
    <source>
        <strain evidence="4">Yale</strain>
    </source>
</reference>
<dbReference type="InterPro" id="IPR053308">
    <property type="entry name" value="Vago-like"/>
</dbReference>
<dbReference type="SMART" id="SM01318">
    <property type="entry name" value="SVWC"/>
    <property type="match status" value="1"/>
</dbReference>
<dbReference type="PhylomeDB" id="A0A1B0G1C9"/>
<evidence type="ECO:0000256" key="2">
    <source>
        <dbReference type="ARBA" id="ARBA00022525"/>
    </source>
</evidence>
<dbReference type="AlphaFoldDB" id="A0A1B0G1C9"/>